<dbReference type="InterPro" id="IPR027417">
    <property type="entry name" value="P-loop_NTPase"/>
</dbReference>
<evidence type="ECO:0000259" key="8">
    <source>
        <dbReference type="PROSITE" id="PS50089"/>
    </source>
</evidence>
<organism evidence="11 12">
    <name type="scientific">Lithohypha guttulata</name>
    <dbReference type="NCBI Taxonomy" id="1690604"/>
    <lineage>
        <taxon>Eukaryota</taxon>
        <taxon>Fungi</taxon>
        <taxon>Dikarya</taxon>
        <taxon>Ascomycota</taxon>
        <taxon>Pezizomycotina</taxon>
        <taxon>Eurotiomycetes</taxon>
        <taxon>Chaetothyriomycetidae</taxon>
        <taxon>Chaetothyriales</taxon>
        <taxon>Trichomeriaceae</taxon>
        <taxon>Lithohypha</taxon>
    </lineage>
</organism>
<evidence type="ECO:0000259" key="9">
    <source>
        <dbReference type="PROSITE" id="PS51192"/>
    </source>
</evidence>
<evidence type="ECO:0000259" key="10">
    <source>
        <dbReference type="PROSITE" id="PS51194"/>
    </source>
</evidence>
<evidence type="ECO:0000256" key="2">
    <source>
        <dbReference type="ARBA" id="ARBA00022741"/>
    </source>
</evidence>
<dbReference type="SUPFAM" id="SSF52540">
    <property type="entry name" value="P-loop containing nucleoside triphosphate hydrolases"/>
    <property type="match status" value="2"/>
</dbReference>
<dbReference type="GO" id="GO:0016787">
    <property type="term" value="F:hydrolase activity"/>
    <property type="evidence" value="ECO:0007669"/>
    <property type="project" value="UniProtKB-KW"/>
</dbReference>
<dbReference type="PANTHER" id="PTHR45626">
    <property type="entry name" value="TRANSCRIPTION TERMINATION FACTOR 2-RELATED"/>
    <property type="match status" value="1"/>
</dbReference>
<dbReference type="InterPro" id="IPR049730">
    <property type="entry name" value="SNF2/RAD54-like_C"/>
</dbReference>
<reference evidence="11 12" key="1">
    <citation type="submission" date="2023-08" db="EMBL/GenBank/DDBJ databases">
        <title>Black Yeasts Isolated from many extreme environments.</title>
        <authorList>
            <person name="Coleine C."/>
            <person name="Stajich J.E."/>
            <person name="Selbmann L."/>
        </authorList>
    </citation>
    <scope>NUCLEOTIDE SEQUENCE [LARGE SCALE GENOMIC DNA]</scope>
    <source>
        <strain evidence="11 12">CCFEE 5910</strain>
    </source>
</reference>
<keyword evidence="4" id="KW-0347">Helicase</keyword>
<dbReference type="GO" id="GO:0005634">
    <property type="term" value="C:nucleus"/>
    <property type="evidence" value="ECO:0007669"/>
    <property type="project" value="TreeGrafter"/>
</dbReference>
<dbReference type="EMBL" id="JAVRRJ010000001">
    <property type="protein sequence ID" value="KAK5091277.1"/>
    <property type="molecule type" value="Genomic_DNA"/>
</dbReference>
<dbReference type="Gene3D" id="3.40.50.300">
    <property type="entry name" value="P-loop containing nucleotide triphosphate hydrolases"/>
    <property type="match status" value="1"/>
</dbReference>
<feature type="domain" description="Helicase ATP-binding" evidence="9">
    <location>
        <begin position="399"/>
        <end position="587"/>
    </location>
</feature>
<dbReference type="GO" id="GO:0004386">
    <property type="term" value="F:helicase activity"/>
    <property type="evidence" value="ECO:0007669"/>
    <property type="project" value="UniProtKB-KW"/>
</dbReference>
<accession>A0AAN7YF55</accession>
<feature type="domain" description="Helicase C-terminal" evidence="10">
    <location>
        <begin position="959"/>
        <end position="1140"/>
    </location>
</feature>
<keyword evidence="3" id="KW-0378">Hydrolase</keyword>
<feature type="compositionally biased region" description="Acidic residues" evidence="7">
    <location>
        <begin position="862"/>
        <end position="880"/>
    </location>
</feature>
<dbReference type="Proteomes" id="UP001309876">
    <property type="component" value="Unassembled WGS sequence"/>
</dbReference>
<keyword evidence="6" id="KW-0863">Zinc-finger</keyword>
<evidence type="ECO:0000256" key="5">
    <source>
        <dbReference type="ARBA" id="ARBA00022840"/>
    </source>
</evidence>
<keyword evidence="2" id="KW-0547">Nucleotide-binding</keyword>
<dbReference type="InterPro" id="IPR038718">
    <property type="entry name" value="SNF2-like_sf"/>
</dbReference>
<dbReference type="InterPro" id="IPR001650">
    <property type="entry name" value="Helicase_C-like"/>
</dbReference>
<feature type="region of interest" description="Disordered" evidence="7">
    <location>
        <begin position="52"/>
        <end position="136"/>
    </location>
</feature>
<evidence type="ECO:0000313" key="12">
    <source>
        <dbReference type="Proteomes" id="UP001309876"/>
    </source>
</evidence>
<feature type="domain" description="RING-type" evidence="8">
    <location>
        <begin position="747"/>
        <end position="793"/>
    </location>
</feature>
<feature type="compositionally biased region" description="Polar residues" evidence="7">
    <location>
        <begin position="101"/>
        <end position="113"/>
    </location>
</feature>
<dbReference type="InterPro" id="IPR013083">
    <property type="entry name" value="Znf_RING/FYVE/PHD"/>
</dbReference>
<dbReference type="SUPFAM" id="SSF57850">
    <property type="entry name" value="RING/U-box"/>
    <property type="match status" value="1"/>
</dbReference>
<dbReference type="GO" id="GO:0005737">
    <property type="term" value="C:cytoplasm"/>
    <property type="evidence" value="ECO:0007669"/>
    <property type="project" value="TreeGrafter"/>
</dbReference>
<evidence type="ECO:0000256" key="4">
    <source>
        <dbReference type="ARBA" id="ARBA00022806"/>
    </source>
</evidence>
<dbReference type="Gene3D" id="3.40.50.10810">
    <property type="entry name" value="Tandem AAA-ATPase domain"/>
    <property type="match status" value="1"/>
</dbReference>
<keyword evidence="5" id="KW-0067">ATP-binding</keyword>
<dbReference type="CDD" id="cd18008">
    <property type="entry name" value="DEXDc_SHPRH-like"/>
    <property type="match status" value="1"/>
</dbReference>
<dbReference type="Pfam" id="PF00271">
    <property type="entry name" value="Helicase_C"/>
    <property type="match status" value="1"/>
</dbReference>
<protein>
    <submittedName>
        <fullName evidence="11">Uncharacterized protein</fullName>
    </submittedName>
</protein>
<dbReference type="PANTHER" id="PTHR45626:SF16">
    <property type="entry name" value="ATP-DEPENDENT HELICASE ULS1"/>
    <property type="match status" value="1"/>
</dbReference>
<dbReference type="SMART" id="SM00487">
    <property type="entry name" value="DEXDc"/>
    <property type="match status" value="1"/>
</dbReference>
<dbReference type="AlphaFoldDB" id="A0AAN7YF55"/>
<dbReference type="PROSITE" id="PS50089">
    <property type="entry name" value="ZF_RING_2"/>
    <property type="match status" value="1"/>
</dbReference>
<feature type="compositionally biased region" description="Acidic residues" evidence="7">
    <location>
        <begin position="822"/>
        <end position="842"/>
    </location>
</feature>
<dbReference type="GO" id="GO:0005524">
    <property type="term" value="F:ATP binding"/>
    <property type="evidence" value="ECO:0007669"/>
    <property type="project" value="UniProtKB-KW"/>
</dbReference>
<feature type="region of interest" description="Disordered" evidence="7">
    <location>
        <begin position="218"/>
        <end position="261"/>
    </location>
</feature>
<dbReference type="Gene3D" id="3.30.40.10">
    <property type="entry name" value="Zinc/RING finger domain, C3HC4 (zinc finger)"/>
    <property type="match status" value="1"/>
</dbReference>
<dbReference type="GO" id="GO:0008270">
    <property type="term" value="F:zinc ion binding"/>
    <property type="evidence" value="ECO:0007669"/>
    <property type="project" value="UniProtKB-KW"/>
</dbReference>
<dbReference type="GO" id="GO:0000724">
    <property type="term" value="P:double-strand break repair via homologous recombination"/>
    <property type="evidence" value="ECO:0007669"/>
    <property type="project" value="TreeGrafter"/>
</dbReference>
<keyword evidence="6" id="KW-0862">Zinc</keyword>
<name>A0AAN7YF55_9EURO</name>
<feature type="region of interest" description="Disordered" evidence="7">
    <location>
        <begin position="816"/>
        <end position="929"/>
    </location>
</feature>
<sequence>MTPTLQELQDDIDLYQTLLRSLDDDAQSNGEDHSDDREYYKTKLNELNEQVASLASRPVRSSTSVLLDLPSRKRDRGEFDNDLDNHRMKSRKPTPADSPALSGQSPAPSNTGSRRADSVGSEFFDDPSLGNLLGDNWQDDVRRNREFLRKQEAKRRQEEEDAMIARQLQEQWNAPALSSKPQSSKATYPSLQQTQATFNPNGSFKRIKSELPDIKAEPLAKDPAATPVSISSSASSFDDDLTATSPSEWQRLNPEAPSRVLPNFTQSALSAGSSRNASRFTSQPGTSVYGSALQPGLSGIPSLLSSSLPTMDSLRGLSNFLGSQMQPFDLTRIFGDDVLPPSWETPLDAREVQEEIRQLLHNIRPDEEIDISEAGENQPEGLKVRLMPHQVKGLAWMRKMEESSTRGGILADDMGLGKTVQAISLMLSRPPPDDSRKPTLIVTPVALMDQWKREINKMVRSRYGMTIEILHGSGARRPWRTIKHYDVILTSYGTLASEFKRKLKWEDKLRLNPDATKTKKEECAVLDDESKFHRVILDEAQNIRNKNTQASIAACRIQSTYRWCLSGTPMQNSVNDVYSLIRFCRIRPYNEADRFNKDIGNPLKRRRERDQERAMEKLQALLKAILLRRTKKSEVDGKPILQLPEKHTVETRAVFSKDQCEFYKALETQSKIQFNKFVKTGTVGQNYSKALVLLLRLRQCCCSPQLVTNSADFVTDSGVEGTDMIANAKALPAAVVNRIKEQEDIECPICIDAVENPVIFNPCGHALCHDCFSRMIDSVHVENAENVKCPHCRAKIDSKKITDYASFKDVYMGTDDSRLTDAEGDSSSDSDPESDVDTDGSDSDSFWNGSDDGEDLKNFVVPDDEEEEAEDDDSDDDDDLDRIKKPKKAAVPKLEEGKITAKNVKSKSKKHKGTKKKSKGKKKEKAVSLADLRKEGLKSRAAKKRYLRQLGKLYEPCAKIDKTLELLNEIHQRGEGEKTIVFSSFTSFLDLIEVPLSQEANLSNYTRYDGSMTANDRNAAVLKFTDDPRCRTMLVSLKAGNAGLNLTIANHVLILDPFWNPFVEYQAADRCYRIGQRREVTVHRVLIGEEGVDHEANPEHVFTVEDRILQLQEKKRQLVENALDENAASQVSRLGVRELGYLFGVNDMPATARGTQ</sequence>
<dbReference type="PROSITE" id="PS51194">
    <property type="entry name" value="HELICASE_CTER"/>
    <property type="match status" value="1"/>
</dbReference>
<keyword evidence="12" id="KW-1185">Reference proteome</keyword>
<dbReference type="InterPro" id="IPR050628">
    <property type="entry name" value="SNF2_RAD54_helicase_TF"/>
</dbReference>
<dbReference type="Pfam" id="PF00176">
    <property type="entry name" value="SNF2-rel_dom"/>
    <property type="match status" value="1"/>
</dbReference>
<evidence type="ECO:0000256" key="6">
    <source>
        <dbReference type="PROSITE-ProRule" id="PRU00175"/>
    </source>
</evidence>
<dbReference type="SMART" id="SM00184">
    <property type="entry name" value="RING"/>
    <property type="match status" value="1"/>
</dbReference>
<dbReference type="InterPro" id="IPR014001">
    <property type="entry name" value="Helicase_ATP-bd"/>
</dbReference>
<dbReference type="InterPro" id="IPR001841">
    <property type="entry name" value="Znf_RING"/>
</dbReference>
<comment type="caution">
    <text evidence="11">The sequence shown here is derived from an EMBL/GenBank/DDBJ whole genome shotgun (WGS) entry which is preliminary data.</text>
</comment>
<feature type="compositionally biased region" description="Low complexity" evidence="7">
    <location>
        <begin position="224"/>
        <end position="236"/>
    </location>
</feature>
<dbReference type="CDD" id="cd18793">
    <property type="entry name" value="SF2_C_SNF"/>
    <property type="match status" value="1"/>
</dbReference>
<keyword evidence="6" id="KW-0479">Metal-binding</keyword>
<evidence type="ECO:0000256" key="3">
    <source>
        <dbReference type="ARBA" id="ARBA00022801"/>
    </source>
</evidence>
<evidence type="ECO:0000256" key="7">
    <source>
        <dbReference type="SAM" id="MobiDB-lite"/>
    </source>
</evidence>
<dbReference type="PROSITE" id="PS51192">
    <property type="entry name" value="HELICASE_ATP_BIND_1"/>
    <property type="match status" value="1"/>
</dbReference>
<dbReference type="InterPro" id="IPR000330">
    <property type="entry name" value="SNF2_N"/>
</dbReference>
<dbReference type="Pfam" id="PF13920">
    <property type="entry name" value="zf-C3HC4_3"/>
    <property type="match status" value="1"/>
</dbReference>
<comment type="similarity">
    <text evidence="1">Belongs to the SNF2/RAD54 helicase family.</text>
</comment>
<feature type="compositionally biased region" description="Basic and acidic residues" evidence="7">
    <location>
        <begin position="70"/>
        <end position="87"/>
    </location>
</feature>
<dbReference type="GO" id="GO:0008094">
    <property type="term" value="F:ATP-dependent activity, acting on DNA"/>
    <property type="evidence" value="ECO:0007669"/>
    <property type="project" value="TreeGrafter"/>
</dbReference>
<gene>
    <name evidence="11" type="ORF">LTR05_001459</name>
</gene>
<dbReference type="SMART" id="SM00490">
    <property type="entry name" value="HELICc"/>
    <property type="match status" value="1"/>
</dbReference>
<feature type="compositionally biased region" description="Polar residues" evidence="7">
    <location>
        <begin position="52"/>
        <end position="65"/>
    </location>
</feature>
<feature type="compositionally biased region" description="Basic residues" evidence="7">
    <location>
        <begin position="904"/>
        <end position="924"/>
    </location>
</feature>
<proteinExistence type="inferred from homology"/>
<evidence type="ECO:0000313" key="11">
    <source>
        <dbReference type="EMBL" id="KAK5091277.1"/>
    </source>
</evidence>
<evidence type="ECO:0000256" key="1">
    <source>
        <dbReference type="ARBA" id="ARBA00007025"/>
    </source>
</evidence>